<accession>A0A699TYA4</accession>
<comment type="caution">
    <text evidence="1">The sequence shown here is derived from an EMBL/GenBank/DDBJ whole genome shotgun (WGS) entry which is preliminary data.</text>
</comment>
<evidence type="ECO:0000313" key="1">
    <source>
        <dbReference type="EMBL" id="GFD14860.1"/>
    </source>
</evidence>
<feature type="non-terminal residue" evidence="1">
    <location>
        <position position="1"/>
    </location>
</feature>
<proteinExistence type="predicted"/>
<sequence length="78" mass="8553">DGETVNVISVKAPQVGLSDVDKKRFWDALDELVRECPTDERLFIGGDLNGHIEAAADGYAGFTEVLVLEIGMKKDARF</sequence>
<organism evidence="1">
    <name type="scientific">Tanacetum cinerariifolium</name>
    <name type="common">Dalmatian daisy</name>
    <name type="synonym">Chrysanthemum cinerariifolium</name>
    <dbReference type="NCBI Taxonomy" id="118510"/>
    <lineage>
        <taxon>Eukaryota</taxon>
        <taxon>Viridiplantae</taxon>
        <taxon>Streptophyta</taxon>
        <taxon>Embryophyta</taxon>
        <taxon>Tracheophyta</taxon>
        <taxon>Spermatophyta</taxon>
        <taxon>Magnoliopsida</taxon>
        <taxon>eudicotyledons</taxon>
        <taxon>Gunneridae</taxon>
        <taxon>Pentapetalae</taxon>
        <taxon>asterids</taxon>
        <taxon>campanulids</taxon>
        <taxon>Asterales</taxon>
        <taxon>Asteraceae</taxon>
        <taxon>Asteroideae</taxon>
        <taxon>Anthemideae</taxon>
        <taxon>Anthemidinae</taxon>
        <taxon>Tanacetum</taxon>
    </lineage>
</organism>
<dbReference type="AlphaFoldDB" id="A0A699TYA4"/>
<reference evidence="1" key="1">
    <citation type="journal article" date="2019" name="Sci. Rep.">
        <title>Draft genome of Tanacetum cinerariifolium, the natural source of mosquito coil.</title>
        <authorList>
            <person name="Yamashiro T."/>
            <person name="Shiraishi A."/>
            <person name="Satake H."/>
            <person name="Nakayama K."/>
        </authorList>
    </citation>
    <scope>NUCLEOTIDE SEQUENCE</scope>
</reference>
<protein>
    <submittedName>
        <fullName evidence="1">Craniofacial development protein 2-like</fullName>
    </submittedName>
</protein>
<dbReference type="EMBL" id="BKCJ011282436">
    <property type="protein sequence ID" value="GFD14860.1"/>
    <property type="molecule type" value="Genomic_DNA"/>
</dbReference>
<name>A0A699TYA4_TANCI</name>
<gene>
    <name evidence="1" type="ORF">Tci_886829</name>
</gene>